<dbReference type="RefSeq" id="WP_109921499.1">
    <property type="nucleotide sequence ID" value="NZ_QGLF01000003.1"/>
</dbReference>
<feature type="transmembrane region" description="Helical" evidence="2">
    <location>
        <begin position="58"/>
        <end position="84"/>
    </location>
</feature>
<proteinExistence type="predicted"/>
<gene>
    <name evidence="3" type="ORF">DKG75_12755</name>
</gene>
<dbReference type="EMBL" id="QGLF01000003">
    <property type="protein sequence ID" value="PWR20855.1"/>
    <property type="molecule type" value="Genomic_DNA"/>
</dbReference>
<dbReference type="OrthoDB" id="9861795at2"/>
<dbReference type="AlphaFoldDB" id="A0A317E711"/>
<evidence type="ECO:0000256" key="2">
    <source>
        <dbReference type="SAM" id="Phobius"/>
    </source>
</evidence>
<organism evidence="3 4">
    <name type="scientific">Zavarzinia compransoris</name>
    <dbReference type="NCBI Taxonomy" id="1264899"/>
    <lineage>
        <taxon>Bacteria</taxon>
        <taxon>Pseudomonadati</taxon>
        <taxon>Pseudomonadota</taxon>
        <taxon>Alphaproteobacteria</taxon>
        <taxon>Rhodospirillales</taxon>
        <taxon>Zavarziniaceae</taxon>
        <taxon>Zavarzinia</taxon>
    </lineage>
</organism>
<reference evidence="4" key="1">
    <citation type="submission" date="2018-05" db="EMBL/GenBank/DDBJ databases">
        <title>Zavarzinia sp. HR-AS.</title>
        <authorList>
            <person name="Lee Y."/>
            <person name="Jeon C.O."/>
        </authorList>
    </citation>
    <scope>NUCLEOTIDE SEQUENCE [LARGE SCALE GENOMIC DNA]</scope>
    <source>
        <strain evidence="4">DSM 1231</strain>
    </source>
</reference>
<keyword evidence="2" id="KW-0472">Membrane</keyword>
<sequence>MTTTDLALAEGLDRWRGLINARDRREKRSRWLTTASVWGVWGLYALGFGMTVTSHSLFGALFGAAGLIAGLLPAAAVSGGLYLARNLLSRRAGLAVLGPRHAPARDAFEPHLPTIAGVVADADRLAFDKDERRLLEAKLDQLAGLYAALRHMAGAGDRDHARQLAAGVPALVRELADLRRRALGRTISGSLPPGTTPGLLSGDNGRLPRLVSPSVEKLSAALALAGQSDRPATLAAARRAQDSAERALAALRADAGLTLRTRDLIDGLAGEVAQELEREKGTAAQDPRAVIEIEERLMKARQGEA</sequence>
<feature type="transmembrane region" description="Helical" evidence="2">
    <location>
        <begin position="31"/>
        <end position="52"/>
    </location>
</feature>
<accession>A0A317E711</accession>
<evidence type="ECO:0000313" key="3">
    <source>
        <dbReference type="EMBL" id="PWR20855.1"/>
    </source>
</evidence>
<feature type="region of interest" description="Disordered" evidence="1">
    <location>
        <begin position="186"/>
        <end position="205"/>
    </location>
</feature>
<name>A0A317E711_9PROT</name>
<comment type="caution">
    <text evidence="3">The sequence shown here is derived from an EMBL/GenBank/DDBJ whole genome shotgun (WGS) entry which is preliminary data.</text>
</comment>
<protein>
    <submittedName>
        <fullName evidence="3">Uncharacterized protein</fullName>
    </submittedName>
</protein>
<keyword evidence="2" id="KW-1133">Transmembrane helix</keyword>
<dbReference type="Proteomes" id="UP000246077">
    <property type="component" value="Unassembled WGS sequence"/>
</dbReference>
<evidence type="ECO:0000313" key="4">
    <source>
        <dbReference type="Proteomes" id="UP000246077"/>
    </source>
</evidence>
<keyword evidence="2" id="KW-0812">Transmembrane</keyword>
<evidence type="ECO:0000256" key="1">
    <source>
        <dbReference type="SAM" id="MobiDB-lite"/>
    </source>
</evidence>
<keyword evidence="4" id="KW-1185">Reference proteome</keyword>